<dbReference type="EC" id="2.7.11.1" evidence="1"/>
<comment type="caution">
    <text evidence="8">The sequence shown here is derived from an EMBL/GenBank/DDBJ whole genome shotgun (WGS) entry which is preliminary data.</text>
</comment>
<evidence type="ECO:0000256" key="3">
    <source>
        <dbReference type="ARBA" id="ARBA00022741"/>
    </source>
</evidence>
<evidence type="ECO:0000256" key="4">
    <source>
        <dbReference type="ARBA" id="ARBA00022777"/>
    </source>
</evidence>
<gene>
    <name evidence="8" type="ORF">GCM10023217_33420</name>
</gene>
<reference evidence="9" key="1">
    <citation type="journal article" date="2019" name="Int. J. Syst. Evol. Microbiol.">
        <title>The Global Catalogue of Microorganisms (GCM) 10K type strain sequencing project: providing services to taxonomists for standard genome sequencing and annotation.</title>
        <authorList>
            <consortium name="The Broad Institute Genomics Platform"/>
            <consortium name="The Broad Institute Genome Sequencing Center for Infectious Disease"/>
            <person name="Wu L."/>
            <person name="Ma J."/>
        </authorList>
    </citation>
    <scope>NUCLEOTIDE SEQUENCE [LARGE SCALE GENOMIC DNA]</scope>
    <source>
        <strain evidence="9">JCM 18077</strain>
    </source>
</reference>
<dbReference type="Proteomes" id="UP001500822">
    <property type="component" value="Unassembled WGS sequence"/>
</dbReference>
<dbReference type="PROSITE" id="PS00108">
    <property type="entry name" value="PROTEIN_KINASE_ST"/>
    <property type="match status" value="1"/>
</dbReference>
<evidence type="ECO:0000256" key="6">
    <source>
        <dbReference type="SAM" id="MobiDB-lite"/>
    </source>
</evidence>
<dbReference type="InterPro" id="IPR008271">
    <property type="entry name" value="Ser/Thr_kinase_AS"/>
</dbReference>
<evidence type="ECO:0000259" key="7">
    <source>
        <dbReference type="PROSITE" id="PS50011"/>
    </source>
</evidence>
<keyword evidence="9" id="KW-1185">Reference proteome</keyword>
<feature type="compositionally biased region" description="Low complexity" evidence="6">
    <location>
        <begin position="386"/>
        <end position="395"/>
    </location>
</feature>
<dbReference type="PANTHER" id="PTHR43671:SF13">
    <property type="entry name" value="SERINE_THREONINE-PROTEIN KINASE NEK2"/>
    <property type="match status" value="1"/>
</dbReference>
<dbReference type="SMART" id="SM00220">
    <property type="entry name" value="S_TKc"/>
    <property type="match status" value="1"/>
</dbReference>
<evidence type="ECO:0000256" key="5">
    <source>
        <dbReference type="ARBA" id="ARBA00022840"/>
    </source>
</evidence>
<dbReference type="Pfam" id="PF00069">
    <property type="entry name" value="Pkinase"/>
    <property type="match status" value="1"/>
</dbReference>
<accession>A0ABP8ZJY3</accession>
<proteinExistence type="predicted"/>
<dbReference type="PROSITE" id="PS50011">
    <property type="entry name" value="PROTEIN_KINASE_DOM"/>
    <property type="match status" value="1"/>
</dbReference>
<keyword evidence="2" id="KW-0808">Transferase</keyword>
<dbReference type="InterPro" id="IPR050660">
    <property type="entry name" value="NEK_Ser/Thr_kinase"/>
</dbReference>
<name>A0ABP8ZJY3_9ACTN</name>
<dbReference type="InterPro" id="IPR011009">
    <property type="entry name" value="Kinase-like_dom_sf"/>
</dbReference>
<evidence type="ECO:0000256" key="2">
    <source>
        <dbReference type="ARBA" id="ARBA00022679"/>
    </source>
</evidence>
<dbReference type="PANTHER" id="PTHR43671">
    <property type="entry name" value="SERINE/THREONINE-PROTEIN KINASE NEK"/>
    <property type="match status" value="1"/>
</dbReference>
<feature type="domain" description="Protein kinase" evidence="7">
    <location>
        <begin position="98"/>
        <end position="377"/>
    </location>
</feature>
<evidence type="ECO:0000256" key="1">
    <source>
        <dbReference type="ARBA" id="ARBA00012513"/>
    </source>
</evidence>
<evidence type="ECO:0000313" key="9">
    <source>
        <dbReference type="Proteomes" id="UP001500822"/>
    </source>
</evidence>
<dbReference type="RefSeq" id="WP_345314370.1">
    <property type="nucleotide sequence ID" value="NZ_BAABIE010000022.1"/>
</dbReference>
<dbReference type="Gene3D" id="1.10.510.10">
    <property type="entry name" value="Transferase(Phosphotransferase) domain 1"/>
    <property type="match status" value="1"/>
</dbReference>
<sequence>MPGPTRFDNADDGRRPPPTRMDGPAVHQPPRTRMDGPAGHQPPRTRMDGTGSHQPPRTRMDGPGGHQPPSTTMDGAAPPPRPAAGGWTPLPSELHHGMQIVGELGTGGEGRVFLCSDTGGLIRQGQQFAVKVYHRDPEFAIEFGTHEFAAQFPYEHAVQVYRRRRDPDGRFYDVMEFCAAGTLADLLDQLPDSRTPGHDLMMLILGELTDALHAIQRPDSPQRMVHGDIKPENVLVRNPSRPFDLVLTDFGLSMQMHNRSRVSNTGRGTLSYSAPGAVHRTSLEADWWSLGMILFRAIVGRDYFTYPDGRHMPDHIILDTLASKAISLDRFDSIPWLEGPDPQTGQALRDRWTLITRGLLTRDPDQRWGHDEVQQWLRGESPQIHSETVSSSPESGGSGPTKLRATHPYAFAQSGELYTPADVAAAGARDLDGFARNLSGQGGAKLMHWVQSEFGERDFPFSKYQTSWSPPFRALYFISQLDPAQALSLNGFALNGRADLVRVAQSAATDQNALGLVRDLHGSGLIDALDSAAHRPGFVVIDAEWTDLTARAVDRIRETGQYQELQRAEERASGYDGAEQRMLARLVYSPALAATAGVADQVRTALQQRIDSSPEAREVGWFQRLLAG</sequence>
<dbReference type="InterPro" id="IPR000719">
    <property type="entry name" value="Prot_kinase_dom"/>
</dbReference>
<evidence type="ECO:0000313" key="8">
    <source>
        <dbReference type="EMBL" id="GAA4758295.1"/>
    </source>
</evidence>
<feature type="region of interest" description="Disordered" evidence="6">
    <location>
        <begin position="1"/>
        <end position="91"/>
    </location>
</feature>
<keyword evidence="5" id="KW-0067">ATP-binding</keyword>
<dbReference type="EMBL" id="BAABIE010000022">
    <property type="protein sequence ID" value="GAA4758295.1"/>
    <property type="molecule type" value="Genomic_DNA"/>
</dbReference>
<keyword evidence="4" id="KW-0418">Kinase</keyword>
<keyword evidence="3" id="KW-0547">Nucleotide-binding</keyword>
<feature type="region of interest" description="Disordered" evidence="6">
    <location>
        <begin position="381"/>
        <end position="401"/>
    </location>
</feature>
<dbReference type="SUPFAM" id="SSF56112">
    <property type="entry name" value="Protein kinase-like (PK-like)"/>
    <property type="match status" value="1"/>
</dbReference>
<protein>
    <recommendedName>
        <fullName evidence="1">non-specific serine/threonine protein kinase</fullName>
        <ecNumber evidence="1">2.7.11.1</ecNumber>
    </recommendedName>
</protein>
<organism evidence="8 9">
    <name type="scientific">Gordonia alkaliphila</name>
    <dbReference type="NCBI Taxonomy" id="1053547"/>
    <lineage>
        <taxon>Bacteria</taxon>
        <taxon>Bacillati</taxon>
        <taxon>Actinomycetota</taxon>
        <taxon>Actinomycetes</taxon>
        <taxon>Mycobacteriales</taxon>
        <taxon>Gordoniaceae</taxon>
        <taxon>Gordonia</taxon>
    </lineage>
</organism>